<protein>
    <submittedName>
        <fullName evidence="2">Uncharacterized protein</fullName>
    </submittedName>
</protein>
<evidence type="ECO:0000313" key="2">
    <source>
        <dbReference type="EMBL" id="KNC78236.1"/>
    </source>
</evidence>
<dbReference type="Proteomes" id="UP000054560">
    <property type="component" value="Unassembled WGS sequence"/>
</dbReference>
<feature type="region of interest" description="Disordered" evidence="1">
    <location>
        <begin position="24"/>
        <end position="97"/>
    </location>
</feature>
<proteinExistence type="predicted"/>
<dbReference type="EMBL" id="KQ242531">
    <property type="protein sequence ID" value="KNC78236.1"/>
    <property type="molecule type" value="Genomic_DNA"/>
</dbReference>
<evidence type="ECO:0000313" key="3">
    <source>
        <dbReference type="Proteomes" id="UP000054560"/>
    </source>
</evidence>
<dbReference type="RefSeq" id="XP_014152138.1">
    <property type="nucleotide sequence ID" value="XM_014296663.1"/>
</dbReference>
<feature type="compositionally biased region" description="Basic and acidic residues" evidence="1">
    <location>
        <begin position="43"/>
        <end position="58"/>
    </location>
</feature>
<dbReference type="AlphaFoldDB" id="A0A0L0FP24"/>
<accession>A0A0L0FP24</accession>
<gene>
    <name evidence="2" type="ORF">SARC_09321</name>
</gene>
<evidence type="ECO:0000256" key="1">
    <source>
        <dbReference type="SAM" id="MobiDB-lite"/>
    </source>
</evidence>
<feature type="non-terminal residue" evidence="2">
    <location>
        <position position="1"/>
    </location>
</feature>
<organism evidence="2 3">
    <name type="scientific">Sphaeroforma arctica JP610</name>
    <dbReference type="NCBI Taxonomy" id="667725"/>
    <lineage>
        <taxon>Eukaryota</taxon>
        <taxon>Ichthyosporea</taxon>
        <taxon>Ichthyophonida</taxon>
        <taxon>Sphaeroforma</taxon>
    </lineage>
</organism>
<name>A0A0L0FP24_9EUKA</name>
<dbReference type="GeneID" id="25909825"/>
<feature type="compositionally biased region" description="Polar residues" evidence="1">
    <location>
        <begin position="70"/>
        <end position="97"/>
    </location>
</feature>
<sequence>GRDSPRFNRSADTTGAAVAQASSNAFLEQNLHPKLTDTPSSSELHRKKDGPTRKESVTKHALQRLRLRSKSASGRDSMSQSKESIHRTSSVKQADKA</sequence>
<reference evidence="2 3" key="1">
    <citation type="submission" date="2011-02" db="EMBL/GenBank/DDBJ databases">
        <title>The Genome Sequence of Sphaeroforma arctica JP610.</title>
        <authorList>
            <consortium name="The Broad Institute Genome Sequencing Platform"/>
            <person name="Russ C."/>
            <person name="Cuomo C."/>
            <person name="Young S.K."/>
            <person name="Zeng Q."/>
            <person name="Gargeya S."/>
            <person name="Alvarado L."/>
            <person name="Berlin A."/>
            <person name="Chapman S.B."/>
            <person name="Chen Z."/>
            <person name="Freedman E."/>
            <person name="Gellesch M."/>
            <person name="Goldberg J."/>
            <person name="Griggs A."/>
            <person name="Gujja S."/>
            <person name="Heilman E."/>
            <person name="Heiman D."/>
            <person name="Howarth C."/>
            <person name="Mehta T."/>
            <person name="Neiman D."/>
            <person name="Pearson M."/>
            <person name="Roberts A."/>
            <person name="Saif S."/>
            <person name="Shea T."/>
            <person name="Shenoy N."/>
            <person name="Sisk P."/>
            <person name="Stolte C."/>
            <person name="Sykes S."/>
            <person name="White J."/>
            <person name="Yandava C."/>
            <person name="Burger G."/>
            <person name="Gray M.W."/>
            <person name="Holland P.W.H."/>
            <person name="King N."/>
            <person name="Lang F.B.F."/>
            <person name="Roger A.J."/>
            <person name="Ruiz-Trillo I."/>
            <person name="Haas B."/>
            <person name="Nusbaum C."/>
            <person name="Birren B."/>
        </authorList>
    </citation>
    <scope>NUCLEOTIDE SEQUENCE [LARGE SCALE GENOMIC DNA]</scope>
    <source>
        <strain evidence="2 3">JP610</strain>
    </source>
</reference>
<keyword evidence="3" id="KW-1185">Reference proteome</keyword>